<feature type="compositionally biased region" description="Low complexity" evidence="1">
    <location>
        <begin position="82"/>
        <end position="97"/>
    </location>
</feature>
<proteinExistence type="predicted"/>
<organism evidence="2 3">
    <name type="scientific">Dryococelus australis</name>
    <dbReference type="NCBI Taxonomy" id="614101"/>
    <lineage>
        <taxon>Eukaryota</taxon>
        <taxon>Metazoa</taxon>
        <taxon>Ecdysozoa</taxon>
        <taxon>Arthropoda</taxon>
        <taxon>Hexapoda</taxon>
        <taxon>Insecta</taxon>
        <taxon>Pterygota</taxon>
        <taxon>Neoptera</taxon>
        <taxon>Polyneoptera</taxon>
        <taxon>Phasmatodea</taxon>
        <taxon>Verophasmatodea</taxon>
        <taxon>Anareolatae</taxon>
        <taxon>Phasmatidae</taxon>
        <taxon>Eurycanthinae</taxon>
        <taxon>Dryococelus</taxon>
    </lineage>
</organism>
<feature type="compositionally biased region" description="Low complexity" evidence="1">
    <location>
        <begin position="149"/>
        <end position="167"/>
    </location>
</feature>
<sequence>MQYSLDCIQIGRNGISTTDFVPRNKSNSKHHKNVFEGANVAYSSRESKTVVKFENEDGHIHSVSSTSEKSRVLANGEILTRTTSKAASTAVTASSSTEKAHSPSGSDVPKGDATITPNTTALTVSTESTSMASLHSTNETLKQVVPEESSTTDSSTTVSSSSENTLP</sequence>
<protein>
    <submittedName>
        <fullName evidence="2">Uncharacterized protein</fullName>
    </submittedName>
</protein>
<reference evidence="2 3" key="1">
    <citation type="submission" date="2023-02" db="EMBL/GenBank/DDBJ databases">
        <title>LHISI_Scaffold_Assembly.</title>
        <authorList>
            <person name="Stuart O.P."/>
            <person name="Cleave R."/>
            <person name="Magrath M.J.L."/>
            <person name="Mikheyev A.S."/>
        </authorList>
    </citation>
    <scope>NUCLEOTIDE SEQUENCE [LARGE SCALE GENOMIC DNA]</scope>
    <source>
        <strain evidence="2">Daus_M_001</strain>
        <tissue evidence="2">Leg muscle</tissue>
    </source>
</reference>
<dbReference type="EMBL" id="JARBHB010000001">
    <property type="protein sequence ID" value="KAJ8897200.1"/>
    <property type="molecule type" value="Genomic_DNA"/>
</dbReference>
<evidence type="ECO:0000256" key="1">
    <source>
        <dbReference type="SAM" id="MobiDB-lite"/>
    </source>
</evidence>
<name>A0ABQ9IKF8_9NEOP</name>
<evidence type="ECO:0000313" key="3">
    <source>
        <dbReference type="Proteomes" id="UP001159363"/>
    </source>
</evidence>
<dbReference type="Proteomes" id="UP001159363">
    <property type="component" value="Chromosome 1"/>
</dbReference>
<comment type="caution">
    <text evidence="2">The sequence shown here is derived from an EMBL/GenBank/DDBJ whole genome shotgun (WGS) entry which is preliminary data.</text>
</comment>
<gene>
    <name evidence="2" type="ORF">PR048_002546</name>
</gene>
<accession>A0ABQ9IKF8</accession>
<keyword evidence="3" id="KW-1185">Reference proteome</keyword>
<feature type="region of interest" description="Disordered" evidence="1">
    <location>
        <begin position="79"/>
        <end position="167"/>
    </location>
</feature>
<evidence type="ECO:0000313" key="2">
    <source>
        <dbReference type="EMBL" id="KAJ8897200.1"/>
    </source>
</evidence>
<feature type="compositionally biased region" description="Polar residues" evidence="1">
    <location>
        <begin position="115"/>
        <end position="141"/>
    </location>
</feature>